<evidence type="ECO:0000313" key="2">
    <source>
        <dbReference type="Proteomes" id="UP001148737"/>
    </source>
</evidence>
<comment type="caution">
    <text evidence="1">The sequence shown here is derived from an EMBL/GenBank/DDBJ whole genome shotgun (WGS) entry which is preliminary data.</text>
</comment>
<accession>A0ACC1QVE9</accession>
<dbReference type="Proteomes" id="UP001148737">
    <property type="component" value="Unassembled WGS sequence"/>
</dbReference>
<reference evidence="1" key="1">
    <citation type="submission" date="2022-07" db="EMBL/GenBank/DDBJ databases">
        <title>Genome Sequence of Lecanicillium saksenae.</title>
        <authorList>
            <person name="Buettner E."/>
        </authorList>
    </citation>
    <scope>NUCLEOTIDE SEQUENCE</scope>
    <source>
        <strain evidence="1">VT-O1</strain>
    </source>
</reference>
<evidence type="ECO:0000313" key="1">
    <source>
        <dbReference type="EMBL" id="KAJ3492575.1"/>
    </source>
</evidence>
<proteinExistence type="predicted"/>
<gene>
    <name evidence="1" type="ORF">NLG97_g5296</name>
</gene>
<protein>
    <submittedName>
        <fullName evidence="1">Uncharacterized protein</fullName>
    </submittedName>
</protein>
<dbReference type="EMBL" id="JANAKD010000584">
    <property type="protein sequence ID" value="KAJ3492575.1"/>
    <property type="molecule type" value="Genomic_DNA"/>
</dbReference>
<sequence length="467" mass="53845">MAAFRDSTVAQRELHAATVPTLAAFEANLALLERVRSRFDYDSPPPYTSSTEDEGEPDSDFVDGVGQRAIPHYEAGLQLFGEYMAEYDHLQWFSKVYLVNPELTRLLKYRVTKNRLHILARASVRKRWQTLGVWNDQWGSISSREKTMDPKRNVIRDEKGKIWTWEWQPEDAPHDKTHPAWRAALLRAGLRRGECPMPPPRQNLTSASSDGERESFITSRPRFQFTLSLLEESTRWSRLSMAQIRRANLGSNLDVVKKRWQNKGIWKSEWDKHRPNGEVGWKWRHESRSPEPERYLDFKSNMEQELSPSELEEYERIVPSTPSTPASELWPDWKPEKESAKWKRDKKLAEAPPQYRKTAAKPKRTKSSAAPPRKQSTTKTREAIQSAEVTRPPRRSARIAASEAKKQKLLEEQAKRARREQKKVEPTARGRGAASAVQKVASKSPKHLQGAQSEKEHDFGIILSPKL</sequence>
<keyword evidence="2" id="KW-1185">Reference proteome</keyword>
<name>A0ACC1QVE9_9HYPO</name>
<organism evidence="1 2">
    <name type="scientific">Lecanicillium saksenae</name>
    <dbReference type="NCBI Taxonomy" id="468837"/>
    <lineage>
        <taxon>Eukaryota</taxon>
        <taxon>Fungi</taxon>
        <taxon>Dikarya</taxon>
        <taxon>Ascomycota</taxon>
        <taxon>Pezizomycotina</taxon>
        <taxon>Sordariomycetes</taxon>
        <taxon>Hypocreomycetidae</taxon>
        <taxon>Hypocreales</taxon>
        <taxon>Cordycipitaceae</taxon>
        <taxon>Lecanicillium</taxon>
    </lineage>
</organism>